<dbReference type="EMBL" id="JAEDAQ010000022">
    <property type="protein sequence ID" value="MBH9581907.1"/>
    <property type="molecule type" value="Genomic_DNA"/>
</dbReference>
<reference evidence="2 3" key="1">
    <citation type="submission" date="2020-12" db="EMBL/GenBank/DDBJ databases">
        <title>Genomic analysis of Staphylococcus felis from a cat with skin infection.</title>
        <authorList>
            <person name="Aslantas O."/>
            <person name="Keskin O."/>
            <person name="Buyukaltay K."/>
            <person name="Gullu Yucetepe A."/>
        </authorList>
    </citation>
    <scope>NUCLEOTIDE SEQUENCE [LARGE SCALE GENOMIC DNA]</scope>
    <source>
        <strain evidence="2 3">HARRANVET</strain>
    </source>
</reference>
<evidence type="ECO:0000256" key="1">
    <source>
        <dbReference type="SAM" id="MobiDB-lite"/>
    </source>
</evidence>
<feature type="compositionally biased region" description="Low complexity" evidence="1">
    <location>
        <begin position="70"/>
        <end position="82"/>
    </location>
</feature>
<accession>A0ABS0QSZ0</accession>
<evidence type="ECO:0008006" key="4">
    <source>
        <dbReference type="Google" id="ProtNLM"/>
    </source>
</evidence>
<name>A0ABS0QSZ0_9STAP</name>
<feature type="compositionally biased region" description="Polar residues" evidence="1">
    <location>
        <begin position="83"/>
        <end position="100"/>
    </location>
</feature>
<sequence length="151" mass="16512">MKKALISMIIGILVIALVFFTVLAINHETVPFVNSKKDEPQTEEGPSTEENTVETTPTQETTPRSNVPSNNQNQYAPQQGQQSTPIQRSSESQQTNTPSTEESKPVTEPSQSQDTNNQDASPERSTPQTNQSLETPSAQSNGTSDDSNSYR</sequence>
<evidence type="ECO:0000313" key="3">
    <source>
        <dbReference type="Proteomes" id="UP000597038"/>
    </source>
</evidence>
<dbReference type="RefSeq" id="WP_198092957.1">
    <property type="nucleotide sequence ID" value="NZ_JAEDAQ010000022.1"/>
</dbReference>
<gene>
    <name evidence="2" type="ORF">I9026_11040</name>
</gene>
<feature type="compositionally biased region" description="Polar residues" evidence="1">
    <location>
        <begin position="108"/>
        <end position="151"/>
    </location>
</feature>
<evidence type="ECO:0000313" key="2">
    <source>
        <dbReference type="EMBL" id="MBH9581907.1"/>
    </source>
</evidence>
<feature type="compositionally biased region" description="Low complexity" evidence="1">
    <location>
        <begin position="48"/>
        <end position="62"/>
    </location>
</feature>
<comment type="caution">
    <text evidence="2">The sequence shown here is derived from an EMBL/GenBank/DDBJ whole genome shotgun (WGS) entry which is preliminary data.</text>
</comment>
<feature type="region of interest" description="Disordered" evidence="1">
    <location>
        <begin position="35"/>
        <end position="151"/>
    </location>
</feature>
<keyword evidence="3" id="KW-1185">Reference proteome</keyword>
<protein>
    <recommendedName>
        <fullName evidence="4">DUF4887 domain-containing protein</fullName>
    </recommendedName>
</protein>
<proteinExistence type="predicted"/>
<organism evidence="2 3">
    <name type="scientific">Staphylococcus felis</name>
    <dbReference type="NCBI Taxonomy" id="46127"/>
    <lineage>
        <taxon>Bacteria</taxon>
        <taxon>Bacillati</taxon>
        <taxon>Bacillota</taxon>
        <taxon>Bacilli</taxon>
        <taxon>Bacillales</taxon>
        <taxon>Staphylococcaceae</taxon>
        <taxon>Staphylococcus</taxon>
    </lineage>
</organism>
<dbReference type="Proteomes" id="UP000597038">
    <property type="component" value="Unassembled WGS sequence"/>
</dbReference>